<evidence type="ECO:0000313" key="3">
    <source>
        <dbReference type="Proteomes" id="UP001293254"/>
    </source>
</evidence>
<protein>
    <submittedName>
        <fullName evidence="2">Uncharacterized protein</fullName>
    </submittedName>
</protein>
<feature type="compositionally biased region" description="Basic and acidic residues" evidence="1">
    <location>
        <begin position="164"/>
        <end position="174"/>
    </location>
</feature>
<evidence type="ECO:0000313" key="2">
    <source>
        <dbReference type="EMBL" id="KAK4426495.1"/>
    </source>
</evidence>
<comment type="caution">
    <text evidence="2">The sequence shown here is derived from an EMBL/GenBank/DDBJ whole genome shotgun (WGS) entry which is preliminary data.</text>
</comment>
<feature type="compositionally biased region" description="Basic and acidic residues" evidence="1">
    <location>
        <begin position="122"/>
        <end position="144"/>
    </location>
</feature>
<dbReference type="AlphaFoldDB" id="A0AAE1YAE1"/>
<gene>
    <name evidence="2" type="ORF">Salat_1418100</name>
</gene>
<reference evidence="2" key="2">
    <citation type="journal article" date="2024" name="Plant">
        <title>Genomic evolution and insights into agronomic trait innovations of Sesamum species.</title>
        <authorList>
            <person name="Miao H."/>
            <person name="Wang L."/>
            <person name="Qu L."/>
            <person name="Liu H."/>
            <person name="Sun Y."/>
            <person name="Le M."/>
            <person name="Wang Q."/>
            <person name="Wei S."/>
            <person name="Zheng Y."/>
            <person name="Lin W."/>
            <person name="Duan Y."/>
            <person name="Cao H."/>
            <person name="Xiong S."/>
            <person name="Wang X."/>
            <person name="Wei L."/>
            <person name="Li C."/>
            <person name="Ma Q."/>
            <person name="Ju M."/>
            <person name="Zhao R."/>
            <person name="Li G."/>
            <person name="Mu C."/>
            <person name="Tian Q."/>
            <person name="Mei H."/>
            <person name="Zhang T."/>
            <person name="Gao T."/>
            <person name="Zhang H."/>
        </authorList>
    </citation>
    <scope>NUCLEOTIDE SEQUENCE</scope>
    <source>
        <strain evidence="2">3651</strain>
    </source>
</reference>
<feature type="region of interest" description="Disordered" evidence="1">
    <location>
        <begin position="65"/>
        <end position="174"/>
    </location>
</feature>
<dbReference type="Proteomes" id="UP001293254">
    <property type="component" value="Unassembled WGS sequence"/>
</dbReference>
<feature type="compositionally biased region" description="Low complexity" evidence="1">
    <location>
        <begin position="69"/>
        <end position="91"/>
    </location>
</feature>
<sequence>MNARIARLFLALRGDPAPVVPARFSKVEESVPQDGDLPVGDLTISNPPTPAEAVGDVVRVVATLPKGVPPSNVNPGPSGSMEVEVAGAGEVEVTEGPSKKRRRKGKKHRSKSSSKSSKRSKSRSESRATKDAAEEAENTKHFKEMVVWWKQAREELRIPNSRIAEMEGHKLDPG</sequence>
<accession>A0AAE1YAE1</accession>
<evidence type="ECO:0000256" key="1">
    <source>
        <dbReference type="SAM" id="MobiDB-lite"/>
    </source>
</evidence>
<keyword evidence="3" id="KW-1185">Reference proteome</keyword>
<feature type="region of interest" description="Disordered" evidence="1">
    <location>
        <begin position="29"/>
        <end position="51"/>
    </location>
</feature>
<organism evidence="2 3">
    <name type="scientific">Sesamum alatum</name>
    <dbReference type="NCBI Taxonomy" id="300844"/>
    <lineage>
        <taxon>Eukaryota</taxon>
        <taxon>Viridiplantae</taxon>
        <taxon>Streptophyta</taxon>
        <taxon>Embryophyta</taxon>
        <taxon>Tracheophyta</taxon>
        <taxon>Spermatophyta</taxon>
        <taxon>Magnoliopsida</taxon>
        <taxon>eudicotyledons</taxon>
        <taxon>Gunneridae</taxon>
        <taxon>Pentapetalae</taxon>
        <taxon>asterids</taxon>
        <taxon>lamiids</taxon>
        <taxon>Lamiales</taxon>
        <taxon>Pedaliaceae</taxon>
        <taxon>Sesamum</taxon>
    </lineage>
</organism>
<dbReference type="EMBL" id="JACGWO010000005">
    <property type="protein sequence ID" value="KAK4426495.1"/>
    <property type="molecule type" value="Genomic_DNA"/>
</dbReference>
<proteinExistence type="predicted"/>
<name>A0AAE1YAE1_9LAMI</name>
<feature type="compositionally biased region" description="Basic residues" evidence="1">
    <location>
        <begin position="99"/>
        <end position="121"/>
    </location>
</feature>
<reference evidence="2" key="1">
    <citation type="submission" date="2020-06" db="EMBL/GenBank/DDBJ databases">
        <authorList>
            <person name="Li T."/>
            <person name="Hu X."/>
            <person name="Zhang T."/>
            <person name="Song X."/>
            <person name="Zhang H."/>
            <person name="Dai N."/>
            <person name="Sheng W."/>
            <person name="Hou X."/>
            <person name="Wei L."/>
        </authorList>
    </citation>
    <scope>NUCLEOTIDE SEQUENCE</scope>
    <source>
        <strain evidence="2">3651</strain>
        <tissue evidence="2">Leaf</tissue>
    </source>
</reference>